<evidence type="ECO:0000313" key="2">
    <source>
        <dbReference type="EMBL" id="PBK79150.1"/>
    </source>
</evidence>
<dbReference type="STRING" id="47427.A0A2H3CB96"/>
<dbReference type="InParanoid" id="A0A2H3CB96"/>
<gene>
    <name evidence="2" type="ORF">ARMGADRAFT_1041004</name>
</gene>
<evidence type="ECO:0000256" key="1">
    <source>
        <dbReference type="SAM" id="MobiDB-lite"/>
    </source>
</evidence>
<feature type="compositionally biased region" description="Acidic residues" evidence="1">
    <location>
        <begin position="1"/>
        <end position="15"/>
    </location>
</feature>
<accession>A0A2H3CB96</accession>
<dbReference type="AlphaFoldDB" id="A0A2H3CB96"/>
<protein>
    <submittedName>
        <fullName evidence="2">Uncharacterized protein</fullName>
    </submittedName>
</protein>
<sequence length="360" mass="39185">MDLDKDEPPSDDEEMSPPPTNIARRLRQEPRISFVFDEITGDFVKSYPTIFLPRPTVPPASSQDLRRSARSRGSPVNPDATYLKAVLGSKVDAKKNKNKDAKGKDRATEAKAPRKRARTEDNTTQLKDKPASKKPKLKETIIIDEDEPAVATKVVRRRGPGLSRPPPVTLGISGGGFGEKVPSSARVVTNGVKSIGVLVIDQDFGDFVEVDKSYWSKAVAPFVGEWYTSACDHCRCLGTQCRKLLMHTVKCVDGVAALNPVEHYRPKEYDAVNTFESALNAIEVNNAAIAAITQQFLAGLNVVAHTDSIRAQASRLRGCLYPVEDEADEEDNEDDGEADVPDDVAEGVAGPSTKKKGRSG</sequence>
<dbReference type="OrthoDB" id="3053093at2759"/>
<feature type="compositionally biased region" description="Basic and acidic residues" evidence="1">
    <location>
        <begin position="91"/>
        <end position="136"/>
    </location>
</feature>
<dbReference type="EMBL" id="KZ293808">
    <property type="protein sequence ID" value="PBK79150.1"/>
    <property type="molecule type" value="Genomic_DNA"/>
</dbReference>
<organism evidence="2 3">
    <name type="scientific">Armillaria gallica</name>
    <name type="common">Bulbous honey fungus</name>
    <name type="synonym">Armillaria bulbosa</name>
    <dbReference type="NCBI Taxonomy" id="47427"/>
    <lineage>
        <taxon>Eukaryota</taxon>
        <taxon>Fungi</taxon>
        <taxon>Dikarya</taxon>
        <taxon>Basidiomycota</taxon>
        <taxon>Agaricomycotina</taxon>
        <taxon>Agaricomycetes</taxon>
        <taxon>Agaricomycetidae</taxon>
        <taxon>Agaricales</taxon>
        <taxon>Marasmiineae</taxon>
        <taxon>Physalacriaceae</taxon>
        <taxon>Armillaria</taxon>
    </lineage>
</organism>
<feature type="region of interest" description="Disordered" evidence="1">
    <location>
        <begin position="322"/>
        <end position="360"/>
    </location>
</feature>
<evidence type="ECO:0000313" key="3">
    <source>
        <dbReference type="Proteomes" id="UP000217790"/>
    </source>
</evidence>
<name>A0A2H3CB96_ARMGA</name>
<feature type="compositionally biased region" description="Acidic residues" evidence="1">
    <location>
        <begin position="323"/>
        <end position="345"/>
    </location>
</feature>
<keyword evidence="3" id="KW-1185">Reference proteome</keyword>
<dbReference type="Proteomes" id="UP000217790">
    <property type="component" value="Unassembled WGS sequence"/>
</dbReference>
<proteinExistence type="predicted"/>
<feature type="region of interest" description="Disordered" evidence="1">
    <location>
        <begin position="47"/>
        <end position="136"/>
    </location>
</feature>
<feature type="region of interest" description="Disordered" evidence="1">
    <location>
        <begin position="1"/>
        <end position="26"/>
    </location>
</feature>
<reference evidence="3" key="1">
    <citation type="journal article" date="2017" name="Nat. Ecol. Evol.">
        <title>Genome expansion and lineage-specific genetic innovations in the forest pathogenic fungi Armillaria.</title>
        <authorList>
            <person name="Sipos G."/>
            <person name="Prasanna A.N."/>
            <person name="Walter M.C."/>
            <person name="O'Connor E."/>
            <person name="Balint B."/>
            <person name="Krizsan K."/>
            <person name="Kiss B."/>
            <person name="Hess J."/>
            <person name="Varga T."/>
            <person name="Slot J."/>
            <person name="Riley R."/>
            <person name="Boka B."/>
            <person name="Rigling D."/>
            <person name="Barry K."/>
            <person name="Lee J."/>
            <person name="Mihaltcheva S."/>
            <person name="LaButti K."/>
            <person name="Lipzen A."/>
            <person name="Waldron R."/>
            <person name="Moloney N.M."/>
            <person name="Sperisen C."/>
            <person name="Kredics L."/>
            <person name="Vagvoelgyi C."/>
            <person name="Patrignani A."/>
            <person name="Fitzpatrick D."/>
            <person name="Nagy I."/>
            <person name="Doyle S."/>
            <person name="Anderson J.B."/>
            <person name="Grigoriev I.V."/>
            <person name="Gueldener U."/>
            <person name="Muensterkoetter M."/>
            <person name="Nagy L.G."/>
        </authorList>
    </citation>
    <scope>NUCLEOTIDE SEQUENCE [LARGE SCALE GENOMIC DNA]</scope>
    <source>
        <strain evidence="3">Ar21-2</strain>
    </source>
</reference>